<protein>
    <recommendedName>
        <fullName evidence="1">Plasmid pRiA4b Orf3-like domain-containing protein</fullName>
    </recommendedName>
</protein>
<comment type="caution">
    <text evidence="2">The sequence shown here is derived from an EMBL/GenBank/DDBJ whole genome shotgun (WGS) entry which is preliminary data.</text>
</comment>
<dbReference type="SUPFAM" id="SSF159941">
    <property type="entry name" value="MM3350-like"/>
    <property type="match status" value="1"/>
</dbReference>
<reference evidence="2 3" key="1">
    <citation type="journal article" date="2018" name="Genome Announc.">
        <title>Genome Sequence of Geothermobacter sp. HR-1 Iron Reducer from the Loihi Seamount.</title>
        <authorList>
            <person name="Smith H."/>
            <person name="Abuyen K."/>
            <person name="Tremblay J."/>
            <person name="Savalia P."/>
            <person name="Perez-Rodriguez I."/>
            <person name="Emerson D."/>
            <person name="Tully B."/>
            <person name="Amend J."/>
        </authorList>
    </citation>
    <scope>NUCLEOTIDE SEQUENCE [LARGE SCALE GENOMIC DNA]</scope>
    <source>
        <strain evidence="2 3">HR-1</strain>
    </source>
</reference>
<evidence type="ECO:0000313" key="3">
    <source>
        <dbReference type="Proteomes" id="UP000236340"/>
    </source>
</evidence>
<evidence type="ECO:0000259" key="1">
    <source>
        <dbReference type="Pfam" id="PF07929"/>
    </source>
</evidence>
<dbReference type="InterPro" id="IPR024047">
    <property type="entry name" value="MM3350-like_sf"/>
</dbReference>
<dbReference type="InterPro" id="IPR012912">
    <property type="entry name" value="Plasmid_pRiA4b_Orf3-like"/>
</dbReference>
<dbReference type="AlphaFoldDB" id="A0A2K2H972"/>
<accession>A0A2K2H972</accession>
<proteinExistence type="predicted"/>
<evidence type="ECO:0000313" key="2">
    <source>
        <dbReference type="EMBL" id="PNU19854.1"/>
    </source>
</evidence>
<dbReference type="OrthoDB" id="9816539at2"/>
<dbReference type="Pfam" id="PF07929">
    <property type="entry name" value="PRiA4_ORF3"/>
    <property type="match status" value="1"/>
</dbReference>
<organism evidence="2 3">
    <name type="scientific">Geothermobacter hydrogeniphilus</name>
    <dbReference type="NCBI Taxonomy" id="1969733"/>
    <lineage>
        <taxon>Bacteria</taxon>
        <taxon>Pseudomonadati</taxon>
        <taxon>Thermodesulfobacteriota</taxon>
        <taxon>Desulfuromonadia</taxon>
        <taxon>Desulfuromonadales</taxon>
        <taxon>Geothermobacteraceae</taxon>
        <taxon>Geothermobacter</taxon>
    </lineage>
</organism>
<sequence length="183" mass="21196">MMNPEIYELHIALVENKPEIWRLFQVPASIPLRKLHKVIQRVMGWEDYHLYSFEKGGIVFGRPDPDFICDTVNDHGVSLYCLLKREGDQLTYTYDFGDNWQHQVTLQRILPDNPEMKHPLCLDGANACPPEDCGGHHGYSEYLEALLVPSHEQHEEYLAWRGPFDPAAFDLPAVNRALRRLKV</sequence>
<dbReference type="Proteomes" id="UP000236340">
    <property type="component" value="Unassembled WGS sequence"/>
</dbReference>
<dbReference type="PANTHER" id="PTHR41878">
    <property type="entry name" value="LEXA REPRESSOR-RELATED"/>
    <property type="match status" value="1"/>
</dbReference>
<dbReference type="EMBL" id="PPFX01000022">
    <property type="protein sequence ID" value="PNU19854.1"/>
    <property type="molecule type" value="Genomic_DNA"/>
</dbReference>
<dbReference type="PANTHER" id="PTHR41878:SF1">
    <property type="entry name" value="TNPR PROTEIN"/>
    <property type="match status" value="1"/>
</dbReference>
<gene>
    <name evidence="2" type="ORF">C2E25_10505</name>
</gene>
<dbReference type="Gene3D" id="3.10.290.30">
    <property type="entry name" value="MM3350-like"/>
    <property type="match status" value="1"/>
</dbReference>
<feature type="domain" description="Plasmid pRiA4b Orf3-like" evidence="1">
    <location>
        <begin position="6"/>
        <end position="171"/>
    </location>
</feature>
<dbReference type="RefSeq" id="WP_103115698.1">
    <property type="nucleotide sequence ID" value="NZ_PPFX01000022.1"/>
</dbReference>
<name>A0A2K2H972_9BACT</name>